<organism evidence="1">
    <name type="scientific">marine sediment metagenome</name>
    <dbReference type="NCBI Taxonomy" id="412755"/>
    <lineage>
        <taxon>unclassified sequences</taxon>
        <taxon>metagenomes</taxon>
        <taxon>ecological metagenomes</taxon>
    </lineage>
</organism>
<dbReference type="AlphaFoldDB" id="A0A0F8Z9X5"/>
<gene>
    <name evidence="1" type="ORF">LCGC14_2800270</name>
</gene>
<dbReference type="EMBL" id="LAZR01052527">
    <property type="protein sequence ID" value="KKK82750.1"/>
    <property type="molecule type" value="Genomic_DNA"/>
</dbReference>
<reference evidence="1" key="1">
    <citation type="journal article" date="2015" name="Nature">
        <title>Complex archaea that bridge the gap between prokaryotes and eukaryotes.</title>
        <authorList>
            <person name="Spang A."/>
            <person name="Saw J.H."/>
            <person name="Jorgensen S.L."/>
            <person name="Zaremba-Niedzwiedzka K."/>
            <person name="Martijn J."/>
            <person name="Lind A.E."/>
            <person name="van Eijk R."/>
            <person name="Schleper C."/>
            <person name="Guy L."/>
            <person name="Ettema T.J."/>
        </authorList>
    </citation>
    <scope>NUCLEOTIDE SEQUENCE</scope>
</reference>
<comment type="caution">
    <text evidence="1">The sequence shown here is derived from an EMBL/GenBank/DDBJ whole genome shotgun (WGS) entry which is preliminary data.</text>
</comment>
<proteinExistence type="predicted"/>
<protein>
    <submittedName>
        <fullName evidence="1">Uncharacterized protein</fullName>
    </submittedName>
</protein>
<accession>A0A0F8Z9X5</accession>
<sequence>MVKFQLNIGEKQSQVFHSDYLPRVGDHIETGDMLIEVVQVIHHESGTYPWVNAKCTHSGTKHDEWWIKVEPRQKVEHNTIDPLAHGGRKCIECGHFYPNMLIGTTTNVQLSI</sequence>
<name>A0A0F8Z9X5_9ZZZZ</name>
<evidence type="ECO:0000313" key="1">
    <source>
        <dbReference type="EMBL" id="KKK82750.1"/>
    </source>
</evidence>